<proteinExistence type="predicted"/>
<dbReference type="InterPro" id="IPR001279">
    <property type="entry name" value="Metallo-B-lactamas"/>
</dbReference>
<accession>A0A3E0I5K8</accession>
<protein>
    <submittedName>
        <fullName evidence="3">L-ascorbate metabolism protein UlaG (Beta-lactamase superfamily)</fullName>
    </submittedName>
</protein>
<dbReference type="PANTHER" id="PTHR43546:SF9">
    <property type="entry name" value="L-ASCORBATE-6-PHOSPHATE LACTONASE ULAG-RELATED"/>
    <property type="match status" value="1"/>
</dbReference>
<dbReference type="OrthoDB" id="3204284at2"/>
<evidence type="ECO:0000259" key="2">
    <source>
        <dbReference type="Pfam" id="PF12706"/>
    </source>
</evidence>
<evidence type="ECO:0000313" key="4">
    <source>
        <dbReference type="Proteomes" id="UP000256269"/>
    </source>
</evidence>
<dbReference type="SUPFAM" id="SSF56281">
    <property type="entry name" value="Metallo-hydrolase/oxidoreductase"/>
    <property type="match status" value="1"/>
</dbReference>
<keyword evidence="1" id="KW-0378">Hydrolase</keyword>
<dbReference type="Proteomes" id="UP000256269">
    <property type="component" value="Unassembled WGS sequence"/>
</dbReference>
<dbReference type="AlphaFoldDB" id="A0A3E0I5K8"/>
<comment type="caution">
    <text evidence="3">The sequence shown here is derived from an EMBL/GenBank/DDBJ whole genome shotgun (WGS) entry which is preliminary data.</text>
</comment>
<evidence type="ECO:0000256" key="1">
    <source>
        <dbReference type="ARBA" id="ARBA00022801"/>
    </source>
</evidence>
<dbReference type="GO" id="GO:0016787">
    <property type="term" value="F:hydrolase activity"/>
    <property type="evidence" value="ECO:0007669"/>
    <property type="project" value="UniProtKB-KW"/>
</dbReference>
<reference evidence="3 4" key="1">
    <citation type="submission" date="2018-08" db="EMBL/GenBank/DDBJ databases">
        <title>Genomic Encyclopedia of Archaeal and Bacterial Type Strains, Phase II (KMG-II): from individual species to whole genera.</title>
        <authorList>
            <person name="Goeker M."/>
        </authorList>
    </citation>
    <scope>NUCLEOTIDE SEQUENCE [LARGE SCALE GENOMIC DNA]</scope>
    <source>
        <strain evidence="3 4">DSM 45791</strain>
    </source>
</reference>
<dbReference type="RefSeq" id="WP_116172999.1">
    <property type="nucleotide sequence ID" value="NZ_CP144375.1"/>
</dbReference>
<dbReference type="InterPro" id="IPR036866">
    <property type="entry name" value="RibonucZ/Hydroxyglut_hydro"/>
</dbReference>
<evidence type="ECO:0000313" key="3">
    <source>
        <dbReference type="EMBL" id="REH53881.1"/>
    </source>
</evidence>
<dbReference type="EMBL" id="QUNO01000002">
    <property type="protein sequence ID" value="REH53881.1"/>
    <property type="molecule type" value="Genomic_DNA"/>
</dbReference>
<gene>
    <name evidence="3" type="ORF">BCF44_102102</name>
</gene>
<dbReference type="PANTHER" id="PTHR43546">
    <property type="entry name" value="UPF0173 METAL-DEPENDENT HYDROLASE MJ1163-RELATED"/>
    <property type="match status" value="1"/>
</dbReference>
<sequence length="251" mass="26411">MRTTVQFVGGPTALLDLGGVRLLTDPTFDPPGDHPIGNRVLVKHIGPAVMPEDVGRVDAVLLSHDQHPDNLDDLGREFVGRAPLVLGTAGSAERLGGTARELPLWQSVTVGDVRITGVPARHGPMGSEHLTGEVRGFVLSAPDGPRVYVSGDNASLGIVQEIADNLGPIDIAVLFGGRGRSTLMDAYLTLGADQMARAAEILDASIVVPIHVDGWGHFTETRDDVPAAFAKHGLADRLVMPAPGEVVILTE</sequence>
<dbReference type="Pfam" id="PF12706">
    <property type="entry name" value="Lactamase_B_2"/>
    <property type="match status" value="1"/>
</dbReference>
<organism evidence="3 4">
    <name type="scientific">Kutzneria buriramensis</name>
    <dbReference type="NCBI Taxonomy" id="1045776"/>
    <lineage>
        <taxon>Bacteria</taxon>
        <taxon>Bacillati</taxon>
        <taxon>Actinomycetota</taxon>
        <taxon>Actinomycetes</taxon>
        <taxon>Pseudonocardiales</taxon>
        <taxon>Pseudonocardiaceae</taxon>
        <taxon>Kutzneria</taxon>
    </lineage>
</organism>
<name>A0A3E0I5K8_9PSEU</name>
<dbReference type="InterPro" id="IPR050114">
    <property type="entry name" value="UPF0173_UPF0282_UlaG_hydrolase"/>
</dbReference>
<dbReference type="Gene3D" id="3.60.15.10">
    <property type="entry name" value="Ribonuclease Z/Hydroxyacylglutathione hydrolase-like"/>
    <property type="match status" value="1"/>
</dbReference>
<keyword evidence="4" id="KW-1185">Reference proteome</keyword>
<feature type="domain" description="Metallo-beta-lactamase" evidence="2">
    <location>
        <begin position="21"/>
        <end position="211"/>
    </location>
</feature>